<feature type="compositionally biased region" description="Low complexity" evidence="10">
    <location>
        <begin position="359"/>
        <end position="384"/>
    </location>
</feature>
<evidence type="ECO:0000256" key="6">
    <source>
        <dbReference type="ARBA" id="ARBA00023117"/>
    </source>
</evidence>
<dbReference type="PROSITE" id="PS51194">
    <property type="entry name" value="HELICASE_CTER"/>
    <property type="match status" value="1"/>
</dbReference>
<feature type="domain" description="HSA" evidence="14">
    <location>
        <begin position="560"/>
        <end position="637"/>
    </location>
</feature>
<dbReference type="InterPro" id="IPR049730">
    <property type="entry name" value="SNF2/RAD54-like_C"/>
</dbReference>
<feature type="compositionally biased region" description="Low complexity" evidence="10">
    <location>
        <begin position="1"/>
        <end position="19"/>
    </location>
</feature>
<name>A0ABZ1CSI4_9TREE</name>
<comment type="subcellular location">
    <subcellularLocation>
        <location evidence="1">Nucleus</location>
    </subcellularLocation>
</comment>
<dbReference type="Gene3D" id="1.20.920.10">
    <property type="entry name" value="Bromodomain-like"/>
    <property type="match status" value="1"/>
</dbReference>
<dbReference type="Pfam" id="PF14619">
    <property type="entry name" value="SnAC"/>
    <property type="match status" value="1"/>
</dbReference>
<dbReference type="SMART" id="SM00487">
    <property type="entry name" value="DEXDc"/>
    <property type="match status" value="1"/>
</dbReference>
<dbReference type="InterPro" id="IPR014001">
    <property type="entry name" value="Helicase_ATP-bd"/>
</dbReference>
<evidence type="ECO:0000256" key="5">
    <source>
        <dbReference type="ARBA" id="ARBA00023015"/>
    </source>
</evidence>
<evidence type="ECO:0000259" key="11">
    <source>
        <dbReference type="PROSITE" id="PS50014"/>
    </source>
</evidence>
<keyword evidence="8" id="KW-0539">Nucleus</keyword>
<feature type="region of interest" description="Disordered" evidence="10">
    <location>
        <begin position="1411"/>
        <end position="1446"/>
    </location>
</feature>
<evidence type="ECO:0008006" key="18">
    <source>
        <dbReference type="Google" id="ProtNLM"/>
    </source>
</evidence>
<feature type="domain" description="Bromo" evidence="11">
    <location>
        <begin position="1490"/>
        <end position="1559"/>
    </location>
</feature>
<keyword evidence="3" id="KW-0378">Hydrolase</keyword>
<feature type="region of interest" description="Disordered" evidence="10">
    <location>
        <begin position="334"/>
        <end position="386"/>
    </location>
</feature>
<dbReference type="InterPro" id="IPR000330">
    <property type="entry name" value="SNF2_N"/>
</dbReference>
<dbReference type="PROSITE" id="PS51204">
    <property type="entry name" value="HSA"/>
    <property type="match status" value="1"/>
</dbReference>
<evidence type="ECO:0000313" key="16">
    <source>
        <dbReference type="EMBL" id="WRT63636.1"/>
    </source>
</evidence>
<sequence>MSQPESISISTPISVPPTSDQIPTASVPIPPSAPESVPESLPEQSAKIVENPLPTTSAPVPTAEEEMISPEQNVLSPTKPSTPLAPLTSATPVPVTSSTPLQPTASSLPPTTSTTPIPSTMTLPTSTPAAAAAAAPVPLPIATPTPVNAAQSPAVPRQVTALDEEKKMELVKGMDGPRLAMLRKRTAELQAAGHTRETSSELGKLYIVLEMYARAKQLEHEKQVKAAAAAAQNDTNGTSSAGPSNGVAAAAPSAPPTAPAHVSMTPAQIAQVRSQAQAYQQLSKGQPVPSYLLSAAQGTPPAGIAGQPLPESPFNGVEAKIADKTVEAVIQDQMEQKKSDNVTPPSNEAEKANGGANGSGASSDNEKVVTPPAAPTEPQAPAVQSVPAGPPYAMEFDQSSLIYPYNAYTHPSIYANRKFDDEVTNPLNKLQKLVAPSLMPKGLDPYLLMEERNRYVETRMSWRMKELEQMPSTAGLGEQGAKDVPGVIGEEQKPNTNLGIQARIELLSLRLVGKQRLLREDVVRSMHGATQVPADRSQFRRFRTHALRDARATETAERRQRTEREQRGKQRHLAYINSICEHGQNLIGAGVGSSRGSGADKMKRLGRAMMKLHADTEKEEQRRIERLAKERLKALKNDDEDAYLALLGEAKDSRIGHLLKQTDSYLETLAAAVVEQQNDDVHKDQQQFEMPFETEQGVGASEEMFGAKRQDGEEAGAERKAGKVDYYAIAHRITEKVTKQADLLTGGTLKDYQVKGLQWMISLYNNRLNGILADEMGLGKTIQTISLITYLIESKRQPGPFLVIVPLSTLTNWTMEFQKWAPAVKTLILKGSPAARKEFYPRLRAQDFQVCLTTYEYIIKERPLLSKIKWIHMIIDEGHRMKNVKSKLSQTLNEHYSSRYRLILTGTPLQNNLPELWALLNFALPKIFNSVKSFDEWFNAPFANTGGEKMEMNEEEALLVIKRLHKVLRPFLLRRLKKDVESELPDKVEKVIYTKMSALQWKLYESVQKYKQLPTDMSVAKPQKRQNLQNALMQLRKICNHPYVFREVDEDFTVGNTTDEQIIRVSGKFELLDRILPKLFSTGHKVLMFFQMTEIMTIVSDFFEFRGWKYCRLDGSTKADDRQTLLSTFNDPNSPYQIFILSTRAGGLGLNLQSADTVIIYDTDWNPHADLQAQDRAHRIGQKKEVRVLRLISSGTVEELVLARAQQKLAIDGKVIQAGKFDDVTTGAEYEALLAKAFETNPEDDNEETNELDDDELNELLARGDDELGIFTQMDADRKAGKIESWKATGNKGELPPVLMAESELPPFYRRDIGQEMAAQIANEEEQGRGRRTKMEVRYTDGLTDDQFLAALEDSDDDVEEAADRKRKRANNKAERKRMNELLAEAEAQGKPLDSTAVTTNIVATAPSVATLKSEDTASPPPTTPLPTLKKKRGRPSKSATPTLIGDDLLPSVKRRKIGAPSGLQNAISGPELAFMNKIFSETNKLKSDAGEDLNQFFLSPVSKRDYPDYYVVIAQPIALSQIKTKIGKPGYTPLNLKSDMHLLWNNAKTYNQEGSWVYDAALDSQEYFDNLWNQEYPKLIASGNGNGHGEETNSNSNENSGTSTPMFKSHPNPSDKITAPKIRISMGKKKIEAQVEPEEEEEEEEDNDDDDGDQNQDDEEEEDQDEDDDMDDDDDY</sequence>
<gene>
    <name evidence="16" type="ORF">IL334_000559</name>
</gene>
<dbReference type="SMART" id="SM00490">
    <property type="entry name" value="HELICc"/>
    <property type="match status" value="1"/>
</dbReference>
<dbReference type="PROSITE" id="PS51192">
    <property type="entry name" value="HELICASE_ATP_BIND_1"/>
    <property type="match status" value="1"/>
</dbReference>
<evidence type="ECO:0000313" key="17">
    <source>
        <dbReference type="Proteomes" id="UP001329825"/>
    </source>
</evidence>
<dbReference type="PANTHER" id="PTHR10799">
    <property type="entry name" value="SNF2/RAD54 HELICASE FAMILY"/>
    <property type="match status" value="1"/>
</dbReference>
<feature type="compositionally biased region" description="Low complexity" evidence="10">
    <location>
        <begin position="239"/>
        <end position="252"/>
    </location>
</feature>
<feature type="region of interest" description="Disordered" evidence="10">
    <location>
        <begin position="1583"/>
        <end position="1677"/>
    </location>
</feature>
<dbReference type="EMBL" id="CP141881">
    <property type="protein sequence ID" value="WRT63636.1"/>
    <property type="molecule type" value="Genomic_DNA"/>
</dbReference>
<evidence type="ECO:0000256" key="7">
    <source>
        <dbReference type="ARBA" id="ARBA00023163"/>
    </source>
</evidence>
<dbReference type="PRINTS" id="PR00503">
    <property type="entry name" value="BROMODOMAIN"/>
</dbReference>
<dbReference type="InterPro" id="IPR027417">
    <property type="entry name" value="P-loop_NTPase"/>
</dbReference>
<feature type="domain" description="Helicase C-terminal" evidence="13">
    <location>
        <begin position="1071"/>
        <end position="1232"/>
    </location>
</feature>
<evidence type="ECO:0000256" key="10">
    <source>
        <dbReference type="SAM" id="MobiDB-lite"/>
    </source>
</evidence>
<feature type="region of interest" description="Disordered" evidence="10">
    <location>
        <begin position="1"/>
        <end position="124"/>
    </location>
</feature>
<evidence type="ECO:0000256" key="9">
    <source>
        <dbReference type="PROSITE-ProRule" id="PRU00035"/>
    </source>
</evidence>
<feature type="region of interest" description="Disordered" evidence="10">
    <location>
        <begin position="549"/>
        <end position="570"/>
    </location>
</feature>
<evidence type="ECO:0000256" key="2">
    <source>
        <dbReference type="ARBA" id="ARBA00022741"/>
    </source>
</evidence>
<dbReference type="RefSeq" id="XP_062788376.1">
    <property type="nucleotide sequence ID" value="XM_062932325.1"/>
</dbReference>
<reference evidence="16 17" key="1">
    <citation type="submission" date="2024-01" db="EMBL/GenBank/DDBJ databases">
        <title>Comparative genomics of Cryptococcus and Kwoniella reveals pathogenesis evolution and contrasting modes of karyotype evolution via chromosome fusion or intercentromeric recombination.</title>
        <authorList>
            <person name="Coelho M.A."/>
            <person name="David-Palma M."/>
            <person name="Shea T."/>
            <person name="Bowers K."/>
            <person name="McGinley-Smith S."/>
            <person name="Mohammad A.W."/>
            <person name="Gnirke A."/>
            <person name="Yurkov A.M."/>
            <person name="Nowrousian M."/>
            <person name="Sun S."/>
            <person name="Cuomo C.A."/>
            <person name="Heitman J."/>
        </authorList>
    </citation>
    <scope>NUCLEOTIDE SEQUENCE [LARGE SCALE GENOMIC DNA]</scope>
    <source>
        <strain evidence="16">CBS 11374</strain>
    </source>
</reference>
<feature type="region of interest" description="Disordered" evidence="10">
    <location>
        <begin position="1354"/>
        <end position="1376"/>
    </location>
</feature>
<dbReference type="InterPro" id="IPR001487">
    <property type="entry name" value="Bromodomain"/>
</dbReference>
<dbReference type="InterPro" id="IPR014978">
    <property type="entry name" value="Gln-Leu-Gln_QLQ"/>
</dbReference>
<dbReference type="InterPro" id="IPR001650">
    <property type="entry name" value="Helicase_C-like"/>
</dbReference>
<dbReference type="InterPro" id="IPR038718">
    <property type="entry name" value="SNF2-like_sf"/>
</dbReference>
<dbReference type="InterPro" id="IPR036427">
    <property type="entry name" value="Bromodomain-like_sf"/>
</dbReference>
<dbReference type="CDD" id="cd17996">
    <property type="entry name" value="DEXHc_SMARCA2_SMARCA4"/>
    <property type="match status" value="1"/>
</dbReference>
<dbReference type="Pfam" id="PF07529">
    <property type="entry name" value="HSA"/>
    <property type="match status" value="1"/>
</dbReference>
<feature type="region of interest" description="Disordered" evidence="10">
    <location>
        <begin position="227"/>
        <end position="264"/>
    </location>
</feature>
<feature type="compositionally biased region" description="Basic and acidic residues" evidence="10">
    <location>
        <begin position="549"/>
        <end position="568"/>
    </location>
</feature>
<keyword evidence="17" id="KW-1185">Reference proteome</keyword>
<feature type="compositionally biased region" description="Low complexity" evidence="10">
    <location>
        <begin position="85"/>
        <end position="124"/>
    </location>
</feature>
<keyword evidence="6 9" id="KW-0103">Bromodomain</keyword>
<dbReference type="SMART" id="SM00951">
    <property type="entry name" value="QLQ"/>
    <property type="match status" value="1"/>
</dbReference>
<evidence type="ECO:0000256" key="3">
    <source>
        <dbReference type="ARBA" id="ARBA00022801"/>
    </source>
</evidence>
<keyword evidence="2" id="KW-0547">Nucleotide-binding</keyword>
<dbReference type="Gene3D" id="3.40.50.300">
    <property type="entry name" value="P-loop containing nucleotide triphosphate hydrolases"/>
    <property type="match status" value="1"/>
</dbReference>
<keyword evidence="5" id="KW-0805">Transcription regulation</keyword>
<feature type="domain" description="Helicase ATP-binding" evidence="12">
    <location>
        <begin position="761"/>
        <end position="926"/>
    </location>
</feature>
<protein>
    <recommendedName>
        <fullName evidence="18">ATP-dependent helicase STH1/SNF2</fullName>
    </recommendedName>
</protein>
<dbReference type="Gene3D" id="3.40.50.10810">
    <property type="entry name" value="Tandem AAA-ATPase domain"/>
    <property type="match status" value="1"/>
</dbReference>
<dbReference type="SMART" id="SM00573">
    <property type="entry name" value="HSA"/>
    <property type="match status" value="1"/>
</dbReference>
<feature type="compositionally biased region" description="Polar residues" evidence="10">
    <location>
        <begin position="70"/>
        <end position="81"/>
    </location>
</feature>
<feature type="domain" description="QLQ" evidence="15">
    <location>
        <begin position="263"/>
        <end position="298"/>
    </location>
</feature>
<evidence type="ECO:0000259" key="15">
    <source>
        <dbReference type="PROSITE" id="PS51666"/>
    </source>
</evidence>
<feature type="compositionally biased region" description="Low complexity" evidence="10">
    <location>
        <begin position="1593"/>
        <end position="1605"/>
    </location>
</feature>
<dbReference type="SUPFAM" id="SSF52540">
    <property type="entry name" value="P-loop containing nucleoside triphosphate hydrolases"/>
    <property type="match status" value="2"/>
</dbReference>
<organism evidence="16 17">
    <name type="scientific">Kwoniella shivajii</name>
    <dbReference type="NCBI Taxonomy" id="564305"/>
    <lineage>
        <taxon>Eukaryota</taxon>
        <taxon>Fungi</taxon>
        <taxon>Dikarya</taxon>
        <taxon>Basidiomycota</taxon>
        <taxon>Agaricomycotina</taxon>
        <taxon>Tremellomycetes</taxon>
        <taxon>Tremellales</taxon>
        <taxon>Cryptococcaceae</taxon>
        <taxon>Kwoniella</taxon>
    </lineage>
</organism>
<dbReference type="PROSITE" id="PS51666">
    <property type="entry name" value="QLQ"/>
    <property type="match status" value="1"/>
</dbReference>
<dbReference type="Proteomes" id="UP001329825">
    <property type="component" value="Chromosome 1"/>
</dbReference>
<dbReference type="Gene3D" id="1.20.5.170">
    <property type="match status" value="1"/>
</dbReference>
<evidence type="ECO:0000256" key="1">
    <source>
        <dbReference type="ARBA" id="ARBA00004123"/>
    </source>
</evidence>
<dbReference type="Pfam" id="PF00271">
    <property type="entry name" value="Helicase_C"/>
    <property type="match status" value="1"/>
</dbReference>
<evidence type="ECO:0000256" key="4">
    <source>
        <dbReference type="ARBA" id="ARBA00022840"/>
    </source>
</evidence>
<dbReference type="PROSITE" id="PS50014">
    <property type="entry name" value="BROMODOMAIN_2"/>
    <property type="match status" value="1"/>
</dbReference>
<dbReference type="Pfam" id="PF08880">
    <property type="entry name" value="QLQ"/>
    <property type="match status" value="1"/>
</dbReference>
<keyword evidence="7" id="KW-0804">Transcription</keyword>
<keyword evidence="4" id="KW-0067">ATP-binding</keyword>
<feature type="compositionally biased region" description="Acidic residues" evidence="10">
    <location>
        <begin position="1636"/>
        <end position="1677"/>
    </location>
</feature>
<dbReference type="SUPFAM" id="SSF47370">
    <property type="entry name" value="Bromodomain"/>
    <property type="match status" value="1"/>
</dbReference>
<dbReference type="Pfam" id="PF00439">
    <property type="entry name" value="Bromodomain"/>
    <property type="match status" value="1"/>
</dbReference>
<accession>A0ABZ1CSI4</accession>
<dbReference type="SMART" id="SM00297">
    <property type="entry name" value="BROMO"/>
    <property type="match status" value="1"/>
</dbReference>
<dbReference type="InterPro" id="IPR029295">
    <property type="entry name" value="SnAC"/>
</dbReference>
<proteinExistence type="predicted"/>
<evidence type="ECO:0000259" key="13">
    <source>
        <dbReference type="PROSITE" id="PS51194"/>
    </source>
</evidence>
<evidence type="ECO:0000259" key="14">
    <source>
        <dbReference type="PROSITE" id="PS51204"/>
    </source>
</evidence>
<evidence type="ECO:0000259" key="12">
    <source>
        <dbReference type="PROSITE" id="PS51192"/>
    </source>
</evidence>
<dbReference type="CDD" id="cd18793">
    <property type="entry name" value="SF2_C_SNF"/>
    <property type="match status" value="1"/>
</dbReference>
<evidence type="ECO:0000256" key="8">
    <source>
        <dbReference type="ARBA" id="ARBA00023242"/>
    </source>
</evidence>
<dbReference type="GeneID" id="87952690"/>
<dbReference type="InterPro" id="IPR014012">
    <property type="entry name" value="HSA_dom"/>
</dbReference>
<dbReference type="SMART" id="SM01314">
    <property type="entry name" value="SnAC"/>
    <property type="match status" value="1"/>
</dbReference>
<dbReference type="Pfam" id="PF00176">
    <property type="entry name" value="SNF2-rel_dom"/>
    <property type="match status" value="1"/>
</dbReference>